<dbReference type="Pfam" id="PF17164">
    <property type="entry name" value="DUF5122"/>
    <property type="match status" value="2"/>
</dbReference>
<comment type="caution">
    <text evidence="1">The sequence shown here is derived from an EMBL/GenBank/DDBJ whole genome shotgun (WGS) entry which is preliminary data.</text>
</comment>
<proteinExistence type="predicted"/>
<dbReference type="EMBL" id="MOBQ01000049">
    <property type="protein sequence ID" value="RON39213.1"/>
    <property type="molecule type" value="Genomic_DNA"/>
</dbReference>
<dbReference type="NCBIfam" id="TIGR02608">
    <property type="entry name" value="delta_60_rpt"/>
    <property type="match status" value="5"/>
</dbReference>
<name>A0A423JNE4_9PSED</name>
<evidence type="ECO:0000313" key="1">
    <source>
        <dbReference type="EMBL" id="RON39213.1"/>
    </source>
</evidence>
<evidence type="ECO:0000313" key="2">
    <source>
        <dbReference type="Proteomes" id="UP000285349"/>
    </source>
</evidence>
<protein>
    <recommendedName>
        <fullName evidence="3">Delta-60 repeat domain-containing protein</fullName>
    </recommendedName>
</protein>
<dbReference type="Proteomes" id="UP000285349">
    <property type="component" value="Unassembled WGS sequence"/>
</dbReference>
<gene>
    <name evidence="1" type="ORF">BK666_28120</name>
</gene>
<accession>A0A423JNE4</accession>
<dbReference type="InterPro" id="IPR013431">
    <property type="entry name" value="Delta_60_rpt"/>
</dbReference>
<organism evidence="1 2">
    <name type="scientific">Pseudomonas frederiksbergensis</name>
    <dbReference type="NCBI Taxonomy" id="104087"/>
    <lineage>
        <taxon>Bacteria</taxon>
        <taxon>Pseudomonadati</taxon>
        <taxon>Pseudomonadota</taxon>
        <taxon>Gammaproteobacteria</taxon>
        <taxon>Pseudomonadales</taxon>
        <taxon>Pseudomonadaceae</taxon>
        <taxon>Pseudomonas</taxon>
    </lineage>
</organism>
<dbReference type="AlphaFoldDB" id="A0A423JNE4"/>
<dbReference type="RefSeq" id="WP_123515330.1">
    <property type="nucleotide sequence ID" value="NZ_MOBQ01000049.1"/>
</dbReference>
<sequence length="427" mass="46165">MNTNNPRRAGDRDKSFGIDGEVTLDILPEQIRYTRQVKGALVLPDNKVLLSLMLETRPYVGQYGLARLTPGGKLDLSFANGGLLIDSFKGDEPCAGGRLLRLTDGRLLMLGHHVVFEGENPIAHLAMACYSSDYTLDTTFGEMGTGHLIIENEPGEVYLADSGKVAQQADGKLLVCTTYYSVDDRSNTTGLLYRLHANGTLDKTFNQTGRLDFKVQDPDAPTALNACLPQADGKIVVAGHAHLQPRRATALVARLQDNGTLDRDFGHRNSPGYFSVGIGNRPTEFMELLSTSAGFVALGQVGDLENFPVEGLMVGLSKNGVADPGFNGGEPLRTLYDPTRRNTWQSGYVQSDGKLVTSTTQDYIYISRWLPDGSVDSEFGTDGYVTEGTATNAIPVLLMERAQNNILFAANAIGIEGSIGCLFAYQG</sequence>
<dbReference type="Gene3D" id="2.80.10.50">
    <property type="match status" value="1"/>
</dbReference>
<reference evidence="1 2" key="1">
    <citation type="submission" date="2016-10" db="EMBL/GenBank/DDBJ databases">
        <title>Comparative genome analysis of multiple Pseudomonas spp. focuses on biocontrol and plant growth promoting traits.</title>
        <authorList>
            <person name="Tao X.-Y."/>
            <person name="Taylor C.G."/>
        </authorList>
    </citation>
    <scope>NUCLEOTIDE SEQUENCE [LARGE SCALE GENOMIC DNA]</scope>
    <source>
        <strain evidence="1 2">37A10</strain>
    </source>
</reference>
<dbReference type="OrthoDB" id="6849797at2"/>
<evidence type="ECO:0008006" key="3">
    <source>
        <dbReference type="Google" id="ProtNLM"/>
    </source>
</evidence>